<dbReference type="InterPro" id="IPR023271">
    <property type="entry name" value="Aquaporin-like"/>
</dbReference>
<name>A0ABQ7S8Q0_9ACAR</name>
<dbReference type="EMBL" id="JAIFTH010000340">
    <property type="protein sequence ID" value="KAG9509777.1"/>
    <property type="molecule type" value="Genomic_DNA"/>
</dbReference>
<evidence type="ECO:0000313" key="11">
    <source>
        <dbReference type="EMBL" id="KAG9509777.1"/>
    </source>
</evidence>
<dbReference type="Pfam" id="PF00230">
    <property type="entry name" value="MIP"/>
    <property type="match status" value="1"/>
</dbReference>
<comment type="function">
    <text evidence="7">Aquaglyceroporin that may modulate the water content and osmolytes during anhydrobiosis.</text>
</comment>
<dbReference type="Proteomes" id="UP000825002">
    <property type="component" value="Unassembled WGS sequence"/>
</dbReference>
<proteinExistence type="inferred from homology"/>
<dbReference type="CDD" id="cd00333">
    <property type="entry name" value="MIP"/>
    <property type="match status" value="1"/>
</dbReference>
<evidence type="ECO:0000256" key="10">
    <source>
        <dbReference type="SAM" id="Phobius"/>
    </source>
</evidence>
<dbReference type="InterPro" id="IPR050363">
    <property type="entry name" value="MIP/Aquaporin"/>
</dbReference>
<evidence type="ECO:0000256" key="5">
    <source>
        <dbReference type="ARBA" id="ARBA00022989"/>
    </source>
</evidence>
<evidence type="ECO:0000256" key="3">
    <source>
        <dbReference type="ARBA" id="ARBA00022448"/>
    </source>
</evidence>
<feature type="transmembrane region" description="Helical" evidence="10">
    <location>
        <begin position="119"/>
        <end position="137"/>
    </location>
</feature>
<keyword evidence="6 10" id="KW-0472">Membrane</keyword>
<evidence type="ECO:0000256" key="7">
    <source>
        <dbReference type="ARBA" id="ARBA00045280"/>
    </source>
</evidence>
<evidence type="ECO:0000256" key="9">
    <source>
        <dbReference type="SAM" id="MobiDB-lite"/>
    </source>
</evidence>
<evidence type="ECO:0000313" key="12">
    <source>
        <dbReference type="Proteomes" id="UP000825002"/>
    </source>
</evidence>
<comment type="caution">
    <text evidence="11">The sequence shown here is derived from an EMBL/GenBank/DDBJ whole genome shotgun (WGS) entry which is preliminary data.</text>
</comment>
<sequence>MPSKRQKQHQHHSSGINYKSVALASGEFNHDDVDDDISYSSRRDSNEAIATPTKSGSRSHRSNTPATMDSVSTNSAKMSKYKELAIIYFLAEFFGTFMLVIIGDGAIAAYVVTRNKVEVFVVCLGFGVGAMVATFLAGKISGAHINPAATLAFALEGSVQWKYVPVYLLGQYAGGFAAATVLLVNYAEGIAYIDGGTRSAFGAFNSTGHIFATYPAPYLSNWGGVLDQIIGTGVLLFSISAVTDRANSGLEARHQPLIIALVIALVCVAFSANCGAIFNPARDLSPRLVTAIFGYHLEPFRPLSGHYWWLSGVVGPHIGAVLGVFAYKLFIGRSLYIKQKLDSSHQHKNDTQLHKSKIHDNAQSPIHDLHHESESTTKFSTSLQAL</sequence>
<evidence type="ECO:0000256" key="8">
    <source>
        <dbReference type="RuleBase" id="RU000477"/>
    </source>
</evidence>
<feature type="transmembrane region" description="Helical" evidence="10">
    <location>
        <begin position="85"/>
        <end position="113"/>
    </location>
</feature>
<evidence type="ECO:0000256" key="1">
    <source>
        <dbReference type="ARBA" id="ARBA00004141"/>
    </source>
</evidence>
<evidence type="ECO:0000256" key="2">
    <source>
        <dbReference type="ARBA" id="ARBA00006175"/>
    </source>
</evidence>
<keyword evidence="12" id="KW-1185">Reference proteome</keyword>
<keyword evidence="4 8" id="KW-0812">Transmembrane</keyword>
<dbReference type="PRINTS" id="PR00783">
    <property type="entry name" value="MINTRINSICP"/>
</dbReference>
<feature type="region of interest" description="Disordered" evidence="9">
    <location>
        <begin position="34"/>
        <end position="72"/>
    </location>
</feature>
<reference evidence="11 12" key="1">
    <citation type="submission" date="2020-10" db="EMBL/GenBank/DDBJ databases">
        <authorList>
            <person name="Klimov P.B."/>
            <person name="Dyachkov S.M."/>
            <person name="Chetverikov P.E."/>
        </authorList>
    </citation>
    <scope>NUCLEOTIDE SEQUENCE [LARGE SCALE GENOMIC DNA]</scope>
    <source>
        <strain evidence="11">BMOC 18-1129-001#AD2665</strain>
        <tissue evidence="11">Entire mites</tissue>
    </source>
</reference>
<feature type="transmembrane region" description="Helical" evidence="10">
    <location>
        <begin position="257"/>
        <end position="278"/>
    </location>
</feature>
<keyword evidence="3 8" id="KW-0813">Transport</keyword>
<keyword evidence="5 10" id="KW-1133">Transmembrane helix</keyword>
<dbReference type="PANTHER" id="PTHR43829:SF9">
    <property type="entry name" value="AQUAPORIN-9"/>
    <property type="match status" value="1"/>
</dbReference>
<comment type="similarity">
    <text evidence="2 8">Belongs to the MIP/aquaporin (TC 1.A.8) family.</text>
</comment>
<feature type="compositionally biased region" description="Polar residues" evidence="9">
    <location>
        <begin position="52"/>
        <end position="72"/>
    </location>
</feature>
<comment type="subcellular location">
    <subcellularLocation>
        <location evidence="1">Membrane</location>
        <topology evidence="1">Multi-pass membrane protein</topology>
    </subcellularLocation>
</comment>
<gene>
    <name evidence="11" type="primary">AQP7</name>
    <name evidence="11" type="ORF">GZH46_01693</name>
</gene>
<protein>
    <submittedName>
        <fullName evidence="11">Aquaporin-7</fullName>
    </submittedName>
</protein>
<feature type="transmembrane region" description="Helical" evidence="10">
    <location>
        <begin position="307"/>
        <end position="330"/>
    </location>
</feature>
<organism evidence="11 12">
    <name type="scientific">Fragariocoptes setiger</name>
    <dbReference type="NCBI Taxonomy" id="1670756"/>
    <lineage>
        <taxon>Eukaryota</taxon>
        <taxon>Metazoa</taxon>
        <taxon>Ecdysozoa</taxon>
        <taxon>Arthropoda</taxon>
        <taxon>Chelicerata</taxon>
        <taxon>Arachnida</taxon>
        <taxon>Acari</taxon>
        <taxon>Acariformes</taxon>
        <taxon>Trombidiformes</taxon>
        <taxon>Prostigmata</taxon>
        <taxon>Eupodina</taxon>
        <taxon>Eriophyoidea</taxon>
        <taxon>Phytoptidae</taxon>
        <taxon>Fragariocoptes</taxon>
    </lineage>
</organism>
<accession>A0ABQ7S8Q0</accession>
<dbReference type="Gene3D" id="1.20.1080.10">
    <property type="entry name" value="Glycerol uptake facilitator protein"/>
    <property type="match status" value="1"/>
</dbReference>
<evidence type="ECO:0000256" key="4">
    <source>
        <dbReference type="ARBA" id="ARBA00022692"/>
    </source>
</evidence>
<dbReference type="InterPro" id="IPR000425">
    <property type="entry name" value="MIP"/>
</dbReference>
<dbReference type="SUPFAM" id="SSF81338">
    <property type="entry name" value="Aquaporin-like"/>
    <property type="match status" value="1"/>
</dbReference>
<evidence type="ECO:0000256" key="6">
    <source>
        <dbReference type="ARBA" id="ARBA00023136"/>
    </source>
</evidence>
<dbReference type="PANTHER" id="PTHR43829">
    <property type="entry name" value="AQUAPORIN OR AQUAGLYCEROPORIN RELATED"/>
    <property type="match status" value="1"/>
</dbReference>